<dbReference type="PIRSF" id="PIRSF037227">
    <property type="entry name" value="Aminobenzoyl-glu_utiliz_pB"/>
    <property type="match status" value="1"/>
</dbReference>
<dbReference type="InterPro" id="IPR011650">
    <property type="entry name" value="Peptidase_M20_dimer"/>
</dbReference>
<dbReference type="Proteomes" id="UP000474718">
    <property type="component" value="Unassembled WGS sequence"/>
</dbReference>
<dbReference type="Pfam" id="PF01546">
    <property type="entry name" value="Peptidase_M20"/>
    <property type="match status" value="1"/>
</dbReference>
<dbReference type="InterPro" id="IPR017145">
    <property type="entry name" value="Aminobenzoyl-glu_utiliz_pB"/>
</dbReference>
<dbReference type="InterPro" id="IPR017439">
    <property type="entry name" value="Amidohydrolase"/>
</dbReference>
<keyword evidence="5" id="KW-1185">Reference proteome</keyword>
<dbReference type="SUPFAM" id="SSF55031">
    <property type="entry name" value="Bacterial exopeptidase dimerisation domain"/>
    <property type="match status" value="1"/>
</dbReference>
<feature type="domain" description="Peptidase M20 dimerisation" evidence="1">
    <location>
        <begin position="190"/>
        <end position="278"/>
    </location>
</feature>
<dbReference type="RefSeq" id="WP_021660751.1">
    <property type="nucleotide sequence ID" value="NZ_FQVY01000002.1"/>
</dbReference>
<dbReference type="EMBL" id="FQVY01000002">
    <property type="protein sequence ID" value="SHG07065.1"/>
    <property type="molecule type" value="Genomic_DNA"/>
</dbReference>
<dbReference type="Pfam" id="PF07687">
    <property type="entry name" value="M20_dimer"/>
    <property type="match status" value="1"/>
</dbReference>
<dbReference type="GO" id="GO:0071713">
    <property type="term" value="F:para-aminobenzoyl-glutamate hydrolase activity"/>
    <property type="evidence" value="ECO:0007669"/>
    <property type="project" value="TreeGrafter"/>
</dbReference>
<dbReference type="Gene3D" id="3.40.630.10">
    <property type="entry name" value="Zn peptidases"/>
    <property type="match status" value="1"/>
</dbReference>
<evidence type="ECO:0000259" key="1">
    <source>
        <dbReference type="Pfam" id="PF07687"/>
    </source>
</evidence>
<evidence type="ECO:0000313" key="2">
    <source>
        <dbReference type="EMBL" id="MZL68819.1"/>
    </source>
</evidence>
<reference evidence="3" key="1">
    <citation type="submission" date="2016-11" db="EMBL/GenBank/DDBJ databases">
        <authorList>
            <person name="Varghese N."/>
            <person name="Submissions S."/>
        </authorList>
    </citation>
    <scope>NUCLEOTIDE SEQUENCE</scope>
    <source>
        <strain evidence="3">DSM 4029</strain>
    </source>
</reference>
<gene>
    <name evidence="2" type="ORF">GT747_03390</name>
    <name evidence="3" type="ORF">SAMN05444424_1358</name>
</gene>
<dbReference type="InterPro" id="IPR036264">
    <property type="entry name" value="Bact_exopeptidase_dim_dom"/>
</dbReference>
<accession>A0AAQ1MDN1</accession>
<name>A0AAQ1MDN1_9FIRM</name>
<dbReference type="SUPFAM" id="SSF53187">
    <property type="entry name" value="Zn-dependent exopeptidases"/>
    <property type="match status" value="1"/>
</dbReference>
<dbReference type="InterPro" id="IPR052030">
    <property type="entry name" value="Peptidase_M20/M20A_hydrolases"/>
</dbReference>
<dbReference type="Gene3D" id="3.30.70.360">
    <property type="match status" value="1"/>
</dbReference>
<dbReference type="InterPro" id="IPR002933">
    <property type="entry name" value="Peptidase_M20"/>
</dbReference>
<evidence type="ECO:0000313" key="4">
    <source>
        <dbReference type="Proteomes" id="UP000184089"/>
    </source>
</evidence>
<protein>
    <submittedName>
        <fullName evidence="2">Amidohydrolase</fullName>
    </submittedName>
    <submittedName>
        <fullName evidence="3">Aminobenzoyl-glutamate utilization protein B</fullName>
    </submittedName>
</protein>
<comment type="caution">
    <text evidence="3">The sequence shown here is derived from an EMBL/GenBank/DDBJ whole genome shotgun (WGS) entry which is preliminary data.</text>
</comment>
<dbReference type="GO" id="GO:0046657">
    <property type="term" value="P:folic acid catabolic process"/>
    <property type="evidence" value="ECO:0007669"/>
    <property type="project" value="TreeGrafter"/>
</dbReference>
<organism evidence="3 4">
    <name type="scientific">Bittarella massiliensis</name>
    <name type="common">ex Durand et al. 2017</name>
    <dbReference type="NCBI Taxonomy" id="1720313"/>
    <lineage>
        <taxon>Bacteria</taxon>
        <taxon>Bacillati</taxon>
        <taxon>Bacillota</taxon>
        <taxon>Clostridia</taxon>
        <taxon>Eubacteriales</taxon>
        <taxon>Oscillospiraceae</taxon>
        <taxon>Bittarella (ex Durand et al. 2017)</taxon>
    </lineage>
</organism>
<reference evidence="4" key="2">
    <citation type="submission" date="2016-11" db="EMBL/GenBank/DDBJ databases">
        <authorList>
            <person name="Jaros S."/>
            <person name="Januszkiewicz K."/>
            <person name="Wedrychowicz H."/>
        </authorList>
    </citation>
    <scope>NUCLEOTIDE SEQUENCE [LARGE SCALE GENOMIC DNA]</scope>
    <source>
        <strain evidence="4">DSM 4029</strain>
    </source>
</reference>
<dbReference type="GO" id="GO:0005737">
    <property type="term" value="C:cytoplasm"/>
    <property type="evidence" value="ECO:0007669"/>
    <property type="project" value="TreeGrafter"/>
</dbReference>
<dbReference type="PANTHER" id="PTHR30575:SF0">
    <property type="entry name" value="XAA-ARG DIPEPTIDASE"/>
    <property type="match status" value="1"/>
</dbReference>
<dbReference type="PANTHER" id="PTHR30575">
    <property type="entry name" value="PEPTIDASE M20"/>
    <property type="match status" value="1"/>
</dbReference>
<dbReference type="FunFam" id="3.30.70.360:FF:000004">
    <property type="entry name" value="Peptidase M20 domain-containing protein 2"/>
    <property type="match status" value="1"/>
</dbReference>
<evidence type="ECO:0000313" key="3">
    <source>
        <dbReference type="EMBL" id="SHG07065.1"/>
    </source>
</evidence>
<dbReference type="GO" id="GO:0016805">
    <property type="term" value="F:dipeptidase activity"/>
    <property type="evidence" value="ECO:0007669"/>
    <property type="project" value="TreeGrafter"/>
</dbReference>
<dbReference type="Proteomes" id="UP000184089">
    <property type="component" value="Unassembled WGS sequence"/>
</dbReference>
<dbReference type="EMBL" id="WWVX01000002">
    <property type="protein sequence ID" value="MZL68819.1"/>
    <property type="molecule type" value="Genomic_DNA"/>
</dbReference>
<sequence>MSVRDDICKLVDDKAALFTQVSDKVWSTPELGFKEFQSSAALIEVLKQEGFAVETGLAGIPTAFSGTFGSGKPVIGILGEFDALPSLSQEASCSSKKEVVKDAPGHGCGHNALGAGSLAAAVAVKDYLQATGKSGTVIYYGCPGEEFGCGKAFMAREGCFDGLDCAFSWHPGDCFAPMGISSLANISVFFSFVGRTSHAAASPQLGRSALDAAELMNIGVQFLREHVSPEARIHYAFHDVGGTAPNVVQDRAKLHYYIRAPKIAEAKELFARIEKIAKGAAMMTETESIVQIKDGLSDYIPNEVLTTLLTEAMNEVGEVPFDEEDKALAQSFRDTLTPAEKAASAQQLGMLGGPELAQKYADQAICGEVFPYRPMGNIAMPGSTDVGDVSYVTPTAQMTAPTACLGTPGHSWQQTAQAGSRLAHKGLLQAGKALALAAVKVIEDPSVLAPAQEEYLKKTGGKYNCPFPDDVKPYLD</sequence>
<dbReference type="AlphaFoldDB" id="A0AAQ1MDN1"/>
<dbReference type="NCBIfam" id="TIGR01891">
    <property type="entry name" value="amidohydrolases"/>
    <property type="match status" value="1"/>
</dbReference>
<evidence type="ECO:0000313" key="5">
    <source>
        <dbReference type="Proteomes" id="UP000474718"/>
    </source>
</evidence>
<proteinExistence type="predicted"/>
<reference evidence="2 5" key="3">
    <citation type="journal article" date="2019" name="Nat. Med.">
        <title>A library of human gut bacterial isolates paired with longitudinal multiomics data enables mechanistic microbiome research.</title>
        <authorList>
            <person name="Poyet M."/>
            <person name="Groussin M."/>
            <person name="Gibbons S.M."/>
            <person name="Avila-Pacheco J."/>
            <person name="Jiang X."/>
            <person name="Kearney S.M."/>
            <person name="Perrotta A.R."/>
            <person name="Berdy B."/>
            <person name="Zhao S."/>
            <person name="Lieberman T.D."/>
            <person name="Swanson P.K."/>
            <person name="Smith M."/>
            <person name="Roesemann S."/>
            <person name="Alexander J.E."/>
            <person name="Rich S.A."/>
            <person name="Livny J."/>
            <person name="Vlamakis H."/>
            <person name="Clish C."/>
            <person name="Bullock K."/>
            <person name="Deik A."/>
            <person name="Scott J."/>
            <person name="Pierce K.A."/>
            <person name="Xavier R.J."/>
            <person name="Alm E.J."/>
        </authorList>
    </citation>
    <scope>NUCLEOTIDE SEQUENCE [LARGE SCALE GENOMIC DNA]</scope>
    <source>
        <strain evidence="2 5">BIOML-A2</strain>
    </source>
</reference>